<name>A0A928YSG0_9GAMM</name>
<dbReference type="EMBL" id="PRDL01000001">
    <property type="protein sequence ID" value="MBE8716381.1"/>
    <property type="molecule type" value="Genomic_DNA"/>
</dbReference>
<feature type="domain" description="Phage tail collar" evidence="1">
    <location>
        <begin position="7"/>
        <end position="63"/>
    </location>
</feature>
<evidence type="ECO:0000313" key="2">
    <source>
        <dbReference type="EMBL" id="MBE8716381.1"/>
    </source>
</evidence>
<organism evidence="2 3">
    <name type="scientific">Cellvibrio polysaccharolyticus</name>
    <dbReference type="NCBI Taxonomy" id="2082724"/>
    <lineage>
        <taxon>Bacteria</taxon>
        <taxon>Pseudomonadati</taxon>
        <taxon>Pseudomonadota</taxon>
        <taxon>Gammaproteobacteria</taxon>
        <taxon>Cellvibrionales</taxon>
        <taxon>Cellvibrionaceae</taxon>
        <taxon>Cellvibrio</taxon>
    </lineage>
</organism>
<dbReference type="AlphaFoldDB" id="A0A928YSG0"/>
<dbReference type="InterPro" id="IPR011083">
    <property type="entry name" value="Phage_tail_collar_dom"/>
</dbReference>
<dbReference type="InterPro" id="IPR037053">
    <property type="entry name" value="Phage_tail_collar_dom_sf"/>
</dbReference>
<dbReference type="Pfam" id="PF07484">
    <property type="entry name" value="Collar"/>
    <property type="match status" value="1"/>
</dbReference>
<sequence>MSEPFLGEIVMFAGNFAPRGWAFCNGQLLPIQQNSALFAILGTTYGGNGQSTFALPNLQGRVPVHQGQSPGTSQYTLGEVSGTENVTLTINELPAHNHTVALSGTGDVNVALGACTTNGSVPTPGPTTVPAKVPGGLSGVNAYSTTPDTTLLPVHTTTTVNVTGNTGIVGNNLPVPIVQPYVVVNFIIAIEGVFPSRN</sequence>
<accession>A0A928YSG0</accession>
<evidence type="ECO:0000259" key="1">
    <source>
        <dbReference type="Pfam" id="PF07484"/>
    </source>
</evidence>
<comment type="caution">
    <text evidence="2">The sequence shown here is derived from an EMBL/GenBank/DDBJ whole genome shotgun (WGS) entry which is preliminary data.</text>
</comment>
<gene>
    <name evidence="2" type="ORF">C4F51_04180</name>
</gene>
<dbReference type="RefSeq" id="WP_193907408.1">
    <property type="nucleotide sequence ID" value="NZ_PRDL01000001.1"/>
</dbReference>
<reference evidence="2" key="1">
    <citation type="submission" date="2018-07" db="EMBL/GenBank/DDBJ databases">
        <title>Genome assembly of strain Ka43.</title>
        <authorList>
            <person name="Kukolya J."/>
            <person name="Nagy I."/>
            <person name="Horvath B."/>
            <person name="Toth A."/>
        </authorList>
    </citation>
    <scope>NUCLEOTIDE SEQUENCE</scope>
    <source>
        <strain evidence="2">KB43</strain>
    </source>
</reference>
<proteinExistence type="predicted"/>
<dbReference type="Proteomes" id="UP000652567">
    <property type="component" value="Unassembled WGS sequence"/>
</dbReference>
<protein>
    <submittedName>
        <fullName evidence="2">Phage tail protein</fullName>
    </submittedName>
</protein>
<evidence type="ECO:0000313" key="3">
    <source>
        <dbReference type="Proteomes" id="UP000652567"/>
    </source>
</evidence>
<dbReference type="Gene3D" id="3.90.1340.10">
    <property type="entry name" value="Phage tail collar domain"/>
    <property type="match status" value="1"/>
</dbReference>
<keyword evidence="3" id="KW-1185">Reference proteome</keyword>
<dbReference type="SUPFAM" id="SSF88874">
    <property type="entry name" value="Receptor-binding domain of short tail fibre protein gp12"/>
    <property type="match status" value="1"/>
</dbReference>